<name>A0A5C1I4Y8_9SPHI</name>
<dbReference type="KEGG" id="mrub:DEO27_024435"/>
<dbReference type="EMBL" id="CP043450">
    <property type="protein sequence ID" value="QEM13023.1"/>
    <property type="molecule type" value="Genomic_DNA"/>
</dbReference>
<proteinExistence type="predicted"/>
<dbReference type="AlphaFoldDB" id="A0A5C1I4Y8"/>
<dbReference type="Gene3D" id="2.60.270.50">
    <property type="match status" value="1"/>
</dbReference>
<protein>
    <submittedName>
        <fullName evidence="2">Uncharacterized protein</fullName>
    </submittedName>
</protein>
<gene>
    <name evidence="2" type="ORF">DEO27_024435</name>
</gene>
<feature type="compositionally biased region" description="Polar residues" evidence="1">
    <location>
        <begin position="41"/>
        <end position="51"/>
    </location>
</feature>
<dbReference type="OrthoDB" id="764412at2"/>
<dbReference type="RefSeq" id="WP_112574956.1">
    <property type="nucleotide sequence ID" value="NZ_CP043450.1"/>
</dbReference>
<keyword evidence="3" id="KW-1185">Reference proteome</keyword>
<evidence type="ECO:0000256" key="1">
    <source>
        <dbReference type="SAM" id="MobiDB-lite"/>
    </source>
</evidence>
<evidence type="ECO:0000313" key="3">
    <source>
        <dbReference type="Proteomes" id="UP000251402"/>
    </source>
</evidence>
<organism evidence="2 3">
    <name type="scientific">Mucilaginibacter rubeus</name>
    <dbReference type="NCBI Taxonomy" id="2027860"/>
    <lineage>
        <taxon>Bacteria</taxon>
        <taxon>Pseudomonadati</taxon>
        <taxon>Bacteroidota</taxon>
        <taxon>Sphingobacteriia</taxon>
        <taxon>Sphingobacteriales</taxon>
        <taxon>Sphingobacteriaceae</taxon>
        <taxon>Mucilaginibacter</taxon>
    </lineage>
</organism>
<dbReference type="Proteomes" id="UP000251402">
    <property type="component" value="Chromosome"/>
</dbReference>
<feature type="region of interest" description="Disordered" evidence="1">
    <location>
        <begin position="41"/>
        <end position="60"/>
    </location>
</feature>
<sequence>MRRVKITVSNNTGKVLRLKPEMSKPLHGKFAIDPPLTIEESGSWTCTSQSNGGPGPKGTITYETDGGKIEIEFYYNHPIGNALSTYYITGAPSGVIEYTIRGDLKALDQDISIELHPIT</sequence>
<reference evidence="2" key="1">
    <citation type="submission" date="2019-08" db="EMBL/GenBank/DDBJ databases">
        <title>Comparative genome analysis confer to the adaptation heavy metal polluted environment.</title>
        <authorList>
            <person name="Li Y."/>
        </authorList>
    </citation>
    <scope>NUCLEOTIDE SEQUENCE [LARGE SCALE GENOMIC DNA]</scope>
    <source>
        <strain evidence="2">P1</strain>
    </source>
</reference>
<evidence type="ECO:0000313" key="2">
    <source>
        <dbReference type="EMBL" id="QEM13023.1"/>
    </source>
</evidence>
<accession>A0A5C1I4Y8</accession>